<organism evidence="2 3">
    <name type="scientific">Diversispora eburnea</name>
    <dbReference type="NCBI Taxonomy" id="1213867"/>
    <lineage>
        <taxon>Eukaryota</taxon>
        <taxon>Fungi</taxon>
        <taxon>Fungi incertae sedis</taxon>
        <taxon>Mucoromycota</taxon>
        <taxon>Glomeromycotina</taxon>
        <taxon>Glomeromycetes</taxon>
        <taxon>Diversisporales</taxon>
        <taxon>Diversisporaceae</taxon>
        <taxon>Diversispora</taxon>
    </lineage>
</organism>
<dbReference type="AlphaFoldDB" id="A0A9N9C8X9"/>
<feature type="compositionally biased region" description="Polar residues" evidence="1">
    <location>
        <begin position="55"/>
        <end position="68"/>
    </location>
</feature>
<sequence length="290" mass="33892">MTLRSISLTTAPPISLKTALDTPRPRKRIIIKRSSEIVNASRKKTLNENKMKSVGTPTDSPEMTSSGTQTGDDYFISQSYNILYRLKRRQATNYKHRCEQIPQNKGKRMEKISDSLEAFMCYAESFYNQQMAYKTGYRYTAFLNPENYFKDVYKCLKAQPPKLIGMLKYVHATTIKMYYDLEHERCVQHLKEIHADFLKTLKENPSRGAEINMEYNRFDIDFCNEKIYEVFLLCDAAKEFTGNQNLNIDNNLEARAYAQEQLNLWREEKGINFILYITITFASSKIVTNF</sequence>
<dbReference type="Proteomes" id="UP000789706">
    <property type="component" value="Unassembled WGS sequence"/>
</dbReference>
<comment type="caution">
    <text evidence="2">The sequence shown here is derived from an EMBL/GenBank/DDBJ whole genome shotgun (WGS) entry which is preliminary data.</text>
</comment>
<reference evidence="2" key="1">
    <citation type="submission" date="2021-06" db="EMBL/GenBank/DDBJ databases">
        <authorList>
            <person name="Kallberg Y."/>
            <person name="Tangrot J."/>
            <person name="Rosling A."/>
        </authorList>
    </citation>
    <scope>NUCLEOTIDE SEQUENCE</scope>
    <source>
        <strain evidence="2">AZ414A</strain>
    </source>
</reference>
<dbReference type="OrthoDB" id="2421250at2759"/>
<protein>
    <submittedName>
        <fullName evidence="2">7844_t:CDS:1</fullName>
    </submittedName>
</protein>
<evidence type="ECO:0000313" key="2">
    <source>
        <dbReference type="EMBL" id="CAG8594899.1"/>
    </source>
</evidence>
<evidence type="ECO:0000313" key="3">
    <source>
        <dbReference type="Proteomes" id="UP000789706"/>
    </source>
</evidence>
<evidence type="ECO:0000256" key="1">
    <source>
        <dbReference type="SAM" id="MobiDB-lite"/>
    </source>
</evidence>
<name>A0A9N9C8X9_9GLOM</name>
<gene>
    <name evidence="2" type="ORF">DEBURN_LOCUS9238</name>
</gene>
<keyword evidence="3" id="KW-1185">Reference proteome</keyword>
<accession>A0A9N9C8X9</accession>
<feature type="region of interest" description="Disordered" evidence="1">
    <location>
        <begin position="42"/>
        <end position="68"/>
    </location>
</feature>
<dbReference type="EMBL" id="CAJVPK010001667">
    <property type="protein sequence ID" value="CAG8594899.1"/>
    <property type="molecule type" value="Genomic_DNA"/>
</dbReference>
<proteinExistence type="predicted"/>